<proteinExistence type="predicted"/>
<dbReference type="EMBL" id="LSNE01000001">
    <property type="protein sequence ID" value="KXI30985.1"/>
    <property type="molecule type" value="Genomic_DNA"/>
</dbReference>
<dbReference type="Pfam" id="PF13391">
    <property type="entry name" value="HNH_2"/>
    <property type="match status" value="1"/>
</dbReference>
<keyword evidence="3" id="KW-1185">Reference proteome</keyword>
<accession>A0A136A6W7</accession>
<protein>
    <recommendedName>
        <fullName evidence="1">HNH nuclease domain-containing protein</fullName>
    </recommendedName>
</protein>
<gene>
    <name evidence="2" type="ORF">AX660_00550</name>
</gene>
<comment type="caution">
    <text evidence="2">The sequence shown here is derived from an EMBL/GenBank/DDBJ whole genome shotgun (WGS) entry which is preliminary data.</text>
</comment>
<sequence length="245" mass="28206">MLVVKKSTDYFEAHYKVWANGLGKSDRTIRSYIGALKNTIPRWLQEMGYPTSSFLSITSIEEYSAIATTALHLSEFQLRDKVGKGMYSAALKSYQTFLDDVFQVEISQDIDTLIQDKQLEETEKARLIKTRMGQGQFRADLIKHWQGCALTQYKQLEFLVASHIKPWRESDNNERLNPYNGLLLLANLDKAFDLGYITFKDKGQIVVSEALEDHQLLGIGLDMSIKMLSQHQDFMAYHRNHVFIN</sequence>
<feature type="domain" description="HNH nuclease" evidence="1">
    <location>
        <begin position="148"/>
        <end position="200"/>
    </location>
</feature>
<name>A0A136A6W7_9ALTE</name>
<organism evidence="2 3">
    <name type="scientific">Paraglaciecola hydrolytica</name>
    <dbReference type="NCBI Taxonomy" id="1799789"/>
    <lineage>
        <taxon>Bacteria</taxon>
        <taxon>Pseudomonadati</taxon>
        <taxon>Pseudomonadota</taxon>
        <taxon>Gammaproteobacteria</taxon>
        <taxon>Alteromonadales</taxon>
        <taxon>Alteromonadaceae</taxon>
        <taxon>Paraglaciecola</taxon>
    </lineage>
</organism>
<dbReference type="InterPro" id="IPR003615">
    <property type="entry name" value="HNH_nuc"/>
</dbReference>
<evidence type="ECO:0000313" key="3">
    <source>
        <dbReference type="Proteomes" id="UP000070299"/>
    </source>
</evidence>
<reference evidence="3" key="1">
    <citation type="submission" date="2016-02" db="EMBL/GenBank/DDBJ databases">
        <authorList>
            <person name="Schultz-Johansen M."/>
            <person name="Glaring M.A."/>
            <person name="Bech P.K."/>
            <person name="Stougaard P."/>
        </authorList>
    </citation>
    <scope>NUCLEOTIDE SEQUENCE [LARGE SCALE GENOMIC DNA]</scope>
    <source>
        <strain evidence="3">S66</strain>
    </source>
</reference>
<evidence type="ECO:0000313" key="2">
    <source>
        <dbReference type="EMBL" id="KXI30985.1"/>
    </source>
</evidence>
<dbReference type="Proteomes" id="UP000070299">
    <property type="component" value="Unassembled WGS sequence"/>
</dbReference>
<dbReference type="AlphaFoldDB" id="A0A136A6W7"/>
<evidence type="ECO:0000259" key="1">
    <source>
        <dbReference type="Pfam" id="PF13391"/>
    </source>
</evidence>
<dbReference type="STRING" id="1799789.AX660_00550"/>